<dbReference type="InterPro" id="IPR029063">
    <property type="entry name" value="SAM-dependent_MTases_sf"/>
</dbReference>
<reference evidence="8" key="1">
    <citation type="submission" date="2020-08" db="EMBL/GenBank/DDBJ databases">
        <title>Sequencing the genomes of 1000 actinobacteria strains.</title>
        <authorList>
            <person name="Klenk H.-P."/>
        </authorList>
    </citation>
    <scope>NUCLEOTIDE SEQUENCE</scope>
    <source>
        <strain evidence="8">DSM 20582</strain>
    </source>
</reference>
<feature type="active site" description="Nucleophile" evidence="4">
    <location>
        <position position="398"/>
    </location>
</feature>
<name>A0A8H9Y7L7_9CORY</name>
<dbReference type="SUPFAM" id="SSF53335">
    <property type="entry name" value="S-adenosyl-L-methionine-dependent methyltransferases"/>
    <property type="match status" value="1"/>
</dbReference>
<evidence type="ECO:0000256" key="5">
    <source>
        <dbReference type="PROSITE-ProRule" id="PRU10015"/>
    </source>
</evidence>
<protein>
    <submittedName>
        <fullName evidence="8">tRNA/tmRNA/rRNA uracil-C5-methylase (TrmA/RlmC/RlmD family)</fullName>
    </submittedName>
</protein>
<keyword evidence="2 4" id="KW-0808">Transferase</keyword>
<feature type="domain" description="TRAM" evidence="7">
    <location>
        <begin position="26"/>
        <end position="60"/>
    </location>
</feature>
<evidence type="ECO:0000313" key="8">
    <source>
        <dbReference type="EMBL" id="MBB3116522.1"/>
    </source>
</evidence>
<dbReference type="InterPro" id="IPR030390">
    <property type="entry name" value="MeTrfase_TrmA_AS"/>
</dbReference>
<dbReference type="InterPro" id="IPR012340">
    <property type="entry name" value="NA-bd_OB-fold"/>
</dbReference>
<dbReference type="Gene3D" id="2.40.50.1070">
    <property type="match status" value="1"/>
</dbReference>
<dbReference type="GO" id="GO:0070041">
    <property type="term" value="F:rRNA (uridine-C5-)-methyltransferase activity"/>
    <property type="evidence" value="ECO:0007669"/>
    <property type="project" value="TreeGrafter"/>
</dbReference>
<dbReference type="GeneID" id="60807503"/>
<feature type="compositionally biased region" description="Basic and acidic residues" evidence="6">
    <location>
        <begin position="1"/>
        <end position="13"/>
    </location>
</feature>
<dbReference type="Proteomes" id="UP000612712">
    <property type="component" value="Unassembled WGS sequence"/>
</dbReference>
<evidence type="ECO:0000256" key="6">
    <source>
        <dbReference type="SAM" id="MobiDB-lite"/>
    </source>
</evidence>
<dbReference type="GO" id="GO:0070475">
    <property type="term" value="P:rRNA base methylation"/>
    <property type="evidence" value="ECO:0007669"/>
    <property type="project" value="TreeGrafter"/>
</dbReference>
<dbReference type="SUPFAM" id="SSF50249">
    <property type="entry name" value="Nucleic acid-binding proteins"/>
    <property type="match status" value="1"/>
</dbReference>
<organism evidence="8 9">
    <name type="scientific">Corynebacterium bovis DSM 20582 = CIP 54.80</name>
    <dbReference type="NCBI Taxonomy" id="927655"/>
    <lineage>
        <taxon>Bacteria</taxon>
        <taxon>Bacillati</taxon>
        <taxon>Actinomycetota</taxon>
        <taxon>Actinomycetes</taxon>
        <taxon>Mycobacteriales</taxon>
        <taxon>Corynebacteriaceae</taxon>
        <taxon>Corynebacterium</taxon>
    </lineage>
</organism>
<dbReference type="PROSITE" id="PS01230">
    <property type="entry name" value="TRMA_1"/>
    <property type="match status" value="1"/>
</dbReference>
<dbReference type="Pfam" id="PF01938">
    <property type="entry name" value="TRAM"/>
    <property type="match status" value="1"/>
</dbReference>
<evidence type="ECO:0000259" key="7">
    <source>
        <dbReference type="Pfam" id="PF01938"/>
    </source>
</evidence>
<evidence type="ECO:0000256" key="4">
    <source>
        <dbReference type="PROSITE-ProRule" id="PRU01024"/>
    </source>
</evidence>
<dbReference type="PANTHER" id="PTHR11061:SF30">
    <property type="entry name" value="TRNA (URACIL(54)-C(5))-METHYLTRANSFERASE"/>
    <property type="match status" value="1"/>
</dbReference>
<feature type="active site" evidence="5">
    <location>
        <position position="398"/>
    </location>
</feature>
<dbReference type="PANTHER" id="PTHR11061">
    <property type="entry name" value="RNA M5U METHYLTRANSFERASE"/>
    <property type="match status" value="1"/>
</dbReference>
<comment type="caution">
    <text evidence="8">The sequence shown here is derived from an EMBL/GenBank/DDBJ whole genome shotgun (WGS) entry which is preliminary data.</text>
</comment>
<dbReference type="InterPro" id="IPR010280">
    <property type="entry name" value="U5_MeTrfase_fam"/>
</dbReference>
<dbReference type="RefSeq" id="WP_125186695.1">
    <property type="nucleotide sequence ID" value="NZ_CP047187.1"/>
</dbReference>
<dbReference type="Gene3D" id="3.40.50.150">
    <property type="entry name" value="Vaccinia Virus protein VP39"/>
    <property type="match status" value="1"/>
</dbReference>
<gene>
    <name evidence="8" type="ORF">FHU32_001761</name>
</gene>
<feature type="binding site" evidence="4">
    <location>
        <position position="305"/>
    </location>
    <ligand>
        <name>S-adenosyl-L-methionine</name>
        <dbReference type="ChEBI" id="CHEBI:59789"/>
    </ligand>
</feature>
<dbReference type="Gene3D" id="2.40.50.140">
    <property type="entry name" value="Nucleic acid-binding proteins"/>
    <property type="match status" value="1"/>
</dbReference>
<dbReference type="PROSITE" id="PS51687">
    <property type="entry name" value="SAM_MT_RNA_M5U"/>
    <property type="match status" value="1"/>
</dbReference>
<feature type="binding site" evidence="4">
    <location>
        <position position="277"/>
    </location>
    <ligand>
        <name>S-adenosyl-L-methionine</name>
        <dbReference type="ChEBI" id="CHEBI:59789"/>
    </ligand>
</feature>
<evidence type="ECO:0000256" key="2">
    <source>
        <dbReference type="ARBA" id="ARBA00022679"/>
    </source>
</evidence>
<evidence type="ECO:0000256" key="1">
    <source>
        <dbReference type="ARBA" id="ARBA00022603"/>
    </source>
</evidence>
<feature type="region of interest" description="Disordered" evidence="6">
    <location>
        <begin position="1"/>
        <end position="28"/>
    </location>
</feature>
<feature type="binding site" evidence="4">
    <location>
        <position position="327"/>
    </location>
    <ligand>
        <name>S-adenosyl-L-methionine</name>
        <dbReference type="ChEBI" id="CHEBI:59789"/>
    </ligand>
</feature>
<sequence length="446" mass="45735">MTPAGRGDRDRSTAGDGAGAGAGTPRETVVLDVGGPAHGGAVIGRLDGQVVFVDGALPDERGVTVELDPASSSRSRRRFRTGHAVAVADPSPDRVDPVCPAARAGAGCCDLDTVTPAGALALKRRVVVDQMRRIGHVDLTPDAATGGLVTSAQPEPVTGYRTRVRLGVDADGRLGARRRGGHDLVPVAGAPCAQWSPALVEAVTACDAAGADPGTDVCVAVGSDGGWAAVEIGGPRSRTRRRVLTGAGPDGAGDPRGLVRHVVDGRAWETPAEAFWQAHRAAPELYTRWIRDHVPAGPGCGWDLYGGAGVFAATLAGLVDGGVDCVDVATGATAAGRATLGDLDVRFVDGAVDRRIDGLRSRGGLHVVCLDPPRTGAGAETVRRVAAARPRHVVHVACDPATGARDLAAWREEGYGLQALTVVDAFGLTHHVEVLMHLTPTSDAGE</sequence>
<accession>A0A8H9Y7L7</accession>
<evidence type="ECO:0000313" key="9">
    <source>
        <dbReference type="Proteomes" id="UP000612712"/>
    </source>
</evidence>
<dbReference type="InterPro" id="IPR002792">
    <property type="entry name" value="TRAM_dom"/>
</dbReference>
<comment type="similarity">
    <text evidence="4">Belongs to the class I-like SAM-binding methyltransferase superfamily. RNA M5U methyltransferase family.</text>
</comment>
<keyword evidence="1 4" id="KW-0489">Methyltransferase</keyword>
<dbReference type="AlphaFoldDB" id="A0A8H9Y7L7"/>
<evidence type="ECO:0000256" key="3">
    <source>
        <dbReference type="ARBA" id="ARBA00022691"/>
    </source>
</evidence>
<keyword evidence="3 4" id="KW-0949">S-adenosyl-L-methionine</keyword>
<feature type="binding site" evidence="4">
    <location>
        <position position="371"/>
    </location>
    <ligand>
        <name>S-adenosyl-L-methionine</name>
        <dbReference type="ChEBI" id="CHEBI:59789"/>
    </ligand>
</feature>
<dbReference type="EMBL" id="JACHWT010000007">
    <property type="protein sequence ID" value="MBB3116522.1"/>
    <property type="molecule type" value="Genomic_DNA"/>
</dbReference>
<proteinExistence type="inferred from homology"/>